<dbReference type="GO" id="GO:0046872">
    <property type="term" value="F:metal ion binding"/>
    <property type="evidence" value="ECO:0007669"/>
    <property type="project" value="UniProtKB-KW"/>
</dbReference>
<name>A0A9D5DAD0_9LILI</name>
<evidence type="ECO:0000256" key="1">
    <source>
        <dbReference type="ARBA" id="ARBA00022723"/>
    </source>
</evidence>
<gene>
    <name evidence="3" type="ORF">J5N97_006135</name>
</gene>
<dbReference type="SUPFAM" id="SSF49562">
    <property type="entry name" value="C2 domain (Calcium/lipid-binding domain, CaLB)"/>
    <property type="match status" value="1"/>
</dbReference>
<dbReference type="PANTHER" id="PTHR46502">
    <property type="entry name" value="C2 DOMAIN-CONTAINING"/>
    <property type="match status" value="1"/>
</dbReference>
<protein>
    <submittedName>
        <fullName evidence="3">Uncharacterized protein</fullName>
    </submittedName>
</protein>
<evidence type="ECO:0000313" key="4">
    <source>
        <dbReference type="Proteomes" id="UP001085076"/>
    </source>
</evidence>
<dbReference type="InterPro" id="IPR035892">
    <property type="entry name" value="C2_domain_sf"/>
</dbReference>
<sequence>MGKGLLEVVLIAAEGLQDTHDDSAKDEDSYVMVQYMGQKFKSKVSHDVITLGVEEGVCELPVCKYNVVLADQTSHGEIRVAVKFTANGHQDKRFGFKSFFKNFLSTLACSMPV</sequence>
<comment type="caution">
    <text evidence="3">The sequence shown here is derived from an EMBL/GenBank/DDBJ whole genome shotgun (WGS) entry which is preliminary data.</text>
</comment>
<keyword evidence="4" id="KW-1185">Reference proteome</keyword>
<keyword evidence="1" id="KW-0479">Metal-binding</keyword>
<organism evidence="3 4">
    <name type="scientific">Dioscorea zingiberensis</name>
    <dbReference type="NCBI Taxonomy" id="325984"/>
    <lineage>
        <taxon>Eukaryota</taxon>
        <taxon>Viridiplantae</taxon>
        <taxon>Streptophyta</taxon>
        <taxon>Embryophyta</taxon>
        <taxon>Tracheophyta</taxon>
        <taxon>Spermatophyta</taxon>
        <taxon>Magnoliopsida</taxon>
        <taxon>Liliopsida</taxon>
        <taxon>Dioscoreales</taxon>
        <taxon>Dioscoreaceae</taxon>
        <taxon>Dioscorea</taxon>
    </lineage>
</organism>
<dbReference type="PANTHER" id="PTHR46502:SF15">
    <property type="entry name" value="16 KDA PHLOEM PROTEIN 1"/>
    <property type="match status" value="1"/>
</dbReference>
<dbReference type="EMBL" id="JAGGNH010000001">
    <property type="protein sequence ID" value="KAJ0987779.1"/>
    <property type="molecule type" value="Genomic_DNA"/>
</dbReference>
<dbReference type="Proteomes" id="UP001085076">
    <property type="component" value="Miscellaneous, Linkage group lg01"/>
</dbReference>
<reference evidence="3" key="2">
    <citation type="journal article" date="2022" name="Hortic Res">
        <title>The genome of Dioscorea zingiberensis sheds light on the biosynthesis, origin and evolution of the medicinally important diosgenin saponins.</title>
        <authorList>
            <person name="Li Y."/>
            <person name="Tan C."/>
            <person name="Li Z."/>
            <person name="Guo J."/>
            <person name="Li S."/>
            <person name="Chen X."/>
            <person name="Wang C."/>
            <person name="Dai X."/>
            <person name="Yang H."/>
            <person name="Song W."/>
            <person name="Hou L."/>
            <person name="Xu J."/>
            <person name="Tong Z."/>
            <person name="Xu A."/>
            <person name="Yuan X."/>
            <person name="Wang W."/>
            <person name="Yang Q."/>
            <person name="Chen L."/>
            <person name="Sun Z."/>
            <person name="Wang K."/>
            <person name="Pan B."/>
            <person name="Chen J."/>
            <person name="Bao Y."/>
            <person name="Liu F."/>
            <person name="Qi X."/>
            <person name="Gang D.R."/>
            <person name="Wen J."/>
            <person name="Li J."/>
        </authorList>
    </citation>
    <scope>NUCLEOTIDE SEQUENCE</scope>
    <source>
        <strain evidence="3">Dzin_1.0</strain>
    </source>
</reference>
<dbReference type="AlphaFoldDB" id="A0A9D5DAD0"/>
<accession>A0A9D5DAD0</accession>
<keyword evidence="2" id="KW-0106">Calcium</keyword>
<reference evidence="3" key="1">
    <citation type="submission" date="2021-03" db="EMBL/GenBank/DDBJ databases">
        <authorList>
            <person name="Li Z."/>
            <person name="Yang C."/>
        </authorList>
    </citation>
    <scope>NUCLEOTIDE SEQUENCE</scope>
    <source>
        <strain evidence="3">Dzin_1.0</strain>
        <tissue evidence="3">Leaf</tissue>
    </source>
</reference>
<proteinExistence type="predicted"/>
<dbReference type="OrthoDB" id="419768at2759"/>
<evidence type="ECO:0000313" key="3">
    <source>
        <dbReference type="EMBL" id="KAJ0987779.1"/>
    </source>
</evidence>
<evidence type="ECO:0000256" key="2">
    <source>
        <dbReference type="ARBA" id="ARBA00022837"/>
    </source>
</evidence>